<evidence type="ECO:0000313" key="1">
    <source>
        <dbReference type="EMBL" id="GAD65226.1"/>
    </source>
</evidence>
<dbReference type="AlphaFoldDB" id="U2ZBY3"/>
<gene>
    <name evidence="1" type="ORF">PA6_120_00020</name>
</gene>
<proteinExistence type="predicted"/>
<dbReference type="RefSeq" id="WP_021703218.1">
    <property type="nucleotide sequence ID" value="NZ_BATI01000120.1"/>
</dbReference>
<sequence length="92" mass="10410">MTSTISATEFSLDRDTQYVMTIGDEPEGCIFQGGLYAWPVGAWEPDLSKQVGHFINDLLIIDDRRAGRVSGNKLVMFDGREYLLSERDLHQD</sequence>
<comment type="caution">
    <text evidence="1">The sequence shown here is derived from an EMBL/GenBank/DDBJ whole genome shotgun (WGS) entry which is preliminary data.</text>
</comment>
<name>U2ZBY3_AQUA1</name>
<reference evidence="1" key="1">
    <citation type="submission" date="2024-09" db="EMBL/GenBank/DDBJ databases">
        <title>Whole genome shotgun sequence of Pseudomonas alcaligenes NBRC 14159.</title>
        <authorList>
            <person name="Yoshida I."/>
            <person name="Hosoyama A."/>
            <person name="Tsuchikane K."/>
            <person name="Noguchi M."/>
            <person name="Hirakata S."/>
            <person name="Ando Y."/>
            <person name="Ohji S."/>
            <person name="Yamazoe A."/>
            <person name="Yamazaki S."/>
            <person name="Fujita N."/>
        </authorList>
    </citation>
    <scope>NUCLEOTIDE SEQUENCE</scope>
    <source>
        <strain evidence="1">NBRC 14159</strain>
    </source>
</reference>
<organism evidence="1 2">
    <name type="scientific">Aquipseudomonas alcaligenes (strain ATCC 14909 / DSM 50342 / CCUG 1425 / JCM 20561 / NBRC 14159 / NCIMB 9945 / NCTC 10367 / 1577)</name>
    <name type="common">Pseudomonas alcaligenes</name>
    <dbReference type="NCBI Taxonomy" id="1215092"/>
    <lineage>
        <taxon>Bacteria</taxon>
        <taxon>Pseudomonadati</taxon>
        <taxon>Pseudomonadota</taxon>
        <taxon>Gammaproteobacteria</taxon>
        <taxon>Pseudomonadales</taxon>
        <taxon>Pseudomonadaceae</taxon>
        <taxon>Aquipseudomonas</taxon>
    </lineage>
</organism>
<accession>U2ZBY3</accession>
<keyword evidence="2" id="KW-1185">Reference proteome</keyword>
<evidence type="ECO:0000313" key="2">
    <source>
        <dbReference type="Proteomes" id="UP000016560"/>
    </source>
</evidence>
<dbReference type="EMBL" id="BATI01000120">
    <property type="protein sequence ID" value="GAD65226.1"/>
    <property type="molecule type" value="Genomic_DNA"/>
</dbReference>
<dbReference type="Proteomes" id="UP000016560">
    <property type="component" value="Unassembled WGS sequence"/>
</dbReference>
<protein>
    <submittedName>
        <fullName evidence="1">Uncharacterized protein</fullName>
    </submittedName>
</protein>